<comment type="similarity">
    <text evidence="1 4">Belongs to the universal ribosomal protein uL30 family.</text>
</comment>
<comment type="caution">
    <text evidence="6">The sequence shown here is derived from an EMBL/GenBank/DDBJ whole genome shotgun (WGS) entry which is preliminary data.</text>
</comment>
<comment type="subunit">
    <text evidence="4">Part of the 50S ribosomal subunit.</text>
</comment>
<keyword evidence="7" id="KW-1185">Reference proteome</keyword>
<dbReference type="PANTHER" id="PTHR11524">
    <property type="entry name" value="60S RIBOSOMAL PROTEIN L7"/>
    <property type="match status" value="1"/>
</dbReference>
<evidence type="ECO:0000256" key="1">
    <source>
        <dbReference type="ARBA" id="ARBA00007594"/>
    </source>
</evidence>
<evidence type="ECO:0000256" key="3">
    <source>
        <dbReference type="ARBA" id="ARBA00023274"/>
    </source>
</evidence>
<evidence type="ECO:0000256" key="2">
    <source>
        <dbReference type="ARBA" id="ARBA00022980"/>
    </source>
</evidence>
<dbReference type="InterPro" id="IPR036919">
    <property type="entry name" value="Ribo_uL30_ferredoxin-like_sf"/>
</dbReference>
<dbReference type="InterPro" id="IPR035808">
    <property type="entry name" value="Ribosomal_uL30_euk_arc"/>
</dbReference>
<gene>
    <name evidence="4" type="primary">rpl30</name>
    <name evidence="6" type="ORF">GCM10007108_07800</name>
</gene>
<accession>A0AA37F993</accession>
<evidence type="ECO:0000259" key="5">
    <source>
        <dbReference type="Pfam" id="PF00327"/>
    </source>
</evidence>
<dbReference type="PANTHER" id="PTHR11524:SF16">
    <property type="entry name" value="LARGE RIBOSOMAL SUBUNIT PROTEIN UL30"/>
    <property type="match status" value="1"/>
</dbReference>
<dbReference type="SUPFAM" id="SSF55129">
    <property type="entry name" value="Ribosomal protein L30p/L7e"/>
    <property type="match status" value="1"/>
</dbReference>
<dbReference type="InterPro" id="IPR005997">
    <property type="entry name" value="Ribosomal_uL30_arc"/>
</dbReference>
<evidence type="ECO:0000313" key="7">
    <source>
        <dbReference type="Proteomes" id="UP000632195"/>
    </source>
</evidence>
<organism evidence="6 7">
    <name type="scientific">Thermogymnomonas acidicola</name>
    <dbReference type="NCBI Taxonomy" id="399579"/>
    <lineage>
        <taxon>Archaea</taxon>
        <taxon>Methanobacteriati</taxon>
        <taxon>Thermoplasmatota</taxon>
        <taxon>Thermoplasmata</taxon>
        <taxon>Thermoplasmatales</taxon>
        <taxon>Thermogymnomonas</taxon>
    </lineage>
</organism>
<keyword evidence="2 4" id="KW-0689">Ribosomal protein</keyword>
<dbReference type="Gene3D" id="3.30.1390.20">
    <property type="entry name" value="Ribosomal protein L30, ferredoxin-like fold domain"/>
    <property type="match status" value="1"/>
</dbReference>
<name>A0AA37F993_9ARCH</name>
<dbReference type="Pfam" id="PF00327">
    <property type="entry name" value="Ribosomal_L30"/>
    <property type="match status" value="1"/>
</dbReference>
<dbReference type="Gene3D" id="1.10.15.30">
    <property type="match status" value="1"/>
</dbReference>
<dbReference type="EMBL" id="BMNY01000001">
    <property type="protein sequence ID" value="GGM72081.1"/>
    <property type="molecule type" value="Genomic_DNA"/>
</dbReference>
<dbReference type="GO" id="GO:0000463">
    <property type="term" value="P:maturation of LSU-rRNA from tricistronic rRNA transcript (SSU-rRNA, 5.8S rRNA, LSU-rRNA)"/>
    <property type="evidence" value="ECO:0007669"/>
    <property type="project" value="TreeGrafter"/>
</dbReference>
<dbReference type="InterPro" id="IPR039699">
    <property type="entry name" value="Ribosomal_uL30"/>
</dbReference>
<proteinExistence type="inferred from homology"/>
<keyword evidence="3 4" id="KW-0687">Ribonucleoprotein</keyword>
<evidence type="ECO:0000256" key="4">
    <source>
        <dbReference type="HAMAP-Rule" id="MF_01371"/>
    </source>
</evidence>
<reference evidence="6" key="2">
    <citation type="submission" date="2022-09" db="EMBL/GenBank/DDBJ databases">
        <authorList>
            <person name="Sun Q."/>
            <person name="Ohkuma M."/>
        </authorList>
    </citation>
    <scope>NUCLEOTIDE SEQUENCE</scope>
    <source>
        <strain evidence="6">JCM 13583</strain>
    </source>
</reference>
<dbReference type="InterPro" id="IPR016082">
    <property type="entry name" value="Ribosomal_uL30_ferredoxin-like"/>
</dbReference>
<evidence type="ECO:0000313" key="6">
    <source>
        <dbReference type="EMBL" id="GGM72081.1"/>
    </source>
</evidence>
<reference evidence="6" key="1">
    <citation type="journal article" date="2014" name="Int. J. Syst. Evol. Microbiol.">
        <title>Complete genome sequence of Corynebacterium casei LMG S-19264T (=DSM 44701T), isolated from a smear-ripened cheese.</title>
        <authorList>
            <consortium name="US DOE Joint Genome Institute (JGI-PGF)"/>
            <person name="Walter F."/>
            <person name="Albersmeier A."/>
            <person name="Kalinowski J."/>
            <person name="Ruckert C."/>
        </authorList>
    </citation>
    <scope>NUCLEOTIDE SEQUENCE</scope>
    <source>
        <strain evidence="6">JCM 13583</strain>
    </source>
</reference>
<feature type="domain" description="Large ribosomal subunit protein uL30-like ferredoxin-like fold" evidence="5">
    <location>
        <begin position="2"/>
        <end position="52"/>
    </location>
</feature>
<dbReference type="GO" id="GO:0006412">
    <property type="term" value="P:translation"/>
    <property type="evidence" value="ECO:0007669"/>
    <property type="project" value="UniProtKB-UniRule"/>
</dbReference>
<dbReference type="NCBIfam" id="TIGR01309">
    <property type="entry name" value="uL30_arch"/>
    <property type="match status" value="1"/>
</dbReference>
<dbReference type="NCBIfam" id="NF004711">
    <property type="entry name" value="PRK06049.1"/>
    <property type="match status" value="1"/>
</dbReference>
<dbReference type="GO" id="GO:0003723">
    <property type="term" value="F:RNA binding"/>
    <property type="evidence" value="ECO:0007669"/>
    <property type="project" value="TreeGrafter"/>
</dbReference>
<sequence length="163" mass="18356">MLAVLRVRGRTGIRPDAEKTAALMRLHRINHLVLVPEDDVHRGMLQVVKDYVTWGEIDRETLVMLLKYRAQLKGHRPLDREALSSLGYSSYEELADAILAGKKLTDLEPLVPVFRLNPPVKGYEYIRKPVTQGGTLGYRGKAINQLIKRMLISGVDLNGKGEN</sequence>
<dbReference type="Proteomes" id="UP000632195">
    <property type="component" value="Unassembled WGS sequence"/>
</dbReference>
<dbReference type="RefSeq" id="WP_188680490.1">
    <property type="nucleotide sequence ID" value="NZ_BMNY01000001.1"/>
</dbReference>
<dbReference type="GO" id="GO:0003735">
    <property type="term" value="F:structural constituent of ribosome"/>
    <property type="evidence" value="ECO:0007669"/>
    <property type="project" value="UniProtKB-UniRule"/>
</dbReference>
<dbReference type="GO" id="GO:0022625">
    <property type="term" value="C:cytosolic large ribosomal subunit"/>
    <property type="evidence" value="ECO:0007669"/>
    <property type="project" value="UniProtKB-UniRule"/>
</dbReference>
<protein>
    <recommendedName>
        <fullName evidence="4">Large ribosomal subunit protein uL30</fullName>
    </recommendedName>
</protein>
<dbReference type="HAMAP" id="MF_01371_A">
    <property type="entry name" value="Ribosomal_uL30_A"/>
    <property type="match status" value="1"/>
</dbReference>
<dbReference type="AlphaFoldDB" id="A0AA37F993"/>
<dbReference type="CDD" id="cd01657">
    <property type="entry name" value="Ribosomal_L7_archeal_euk"/>
    <property type="match status" value="1"/>
</dbReference>